<keyword evidence="2" id="KW-1185">Reference proteome</keyword>
<sequence>MKKRIFDKLSTEQKIEAIHDFGRFIGDFSENNIRYSLFLMSSYYLELRRNPDKDISEINTYNTIDELHQALGELVSAA</sequence>
<name>A0A1H4CAK9_9FLAO</name>
<reference evidence="1 2" key="1">
    <citation type="submission" date="2016-10" db="EMBL/GenBank/DDBJ databases">
        <authorList>
            <person name="de Groot N.N."/>
        </authorList>
    </citation>
    <scope>NUCLEOTIDE SEQUENCE [LARGE SCALE GENOMIC DNA]</scope>
    <source>
        <strain evidence="1 2">DSM 23581</strain>
    </source>
</reference>
<dbReference type="STRING" id="908615.SAMN05421540_107121"/>
<dbReference type="EMBL" id="FNQF01000007">
    <property type="protein sequence ID" value="SEA57417.1"/>
    <property type="molecule type" value="Genomic_DNA"/>
</dbReference>
<accession>A0A1H4CAK9</accession>
<evidence type="ECO:0000313" key="1">
    <source>
        <dbReference type="EMBL" id="SEA57417.1"/>
    </source>
</evidence>
<dbReference type="RefSeq" id="WP_093244481.1">
    <property type="nucleotide sequence ID" value="NZ_FNQF01000007.1"/>
</dbReference>
<dbReference type="AlphaFoldDB" id="A0A1H4CAK9"/>
<proteinExistence type="predicted"/>
<evidence type="ECO:0000313" key="2">
    <source>
        <dbReference type="Proteomes" id="UP000198820"/>
    </source>
</evidence>
<organism evidence="1 2">
    <name type="scientific">Psychroflexus halocasei</name>
    <dbReference type="NCBI Taxonomy" id="908615"/>
    <lineage>
        <taxon>Bacteria</taxon>
        <taxon>Pseudomonadati</taxon>
        <taxon>Bacteroidota</taxon>
        <taxon>Flavobacteriia</taxon>
        <taxon>Flavobacteriales</taxon>
        <taxon>Flavobacteriaceae</taxon>
        <taxon>Psychroflexus</taxon>
    </lineage>
</organism>
<gene>
    <name evidence="1" type="ORF">SAMN05421540_107121</name>
</gene>
<dbReference type="Proteomes" id="UP000198820">
    <property type="component" value="Unassembled WGS sequence"/>
</dbReference>
<protein>
    <submittedName>
        <fullName evidence="1">Uncharacterized protein</fullName>
    </submittedName>
</protein>